<name>A0A6S6TZR5_9BACT</name>
<evidence type="ECO:0008006" key="3">
    <source>
        <dbReference type="Google" id="ProtNLM"/>
    </source>
</evidence>
<reference evidence="2" key="1">
    <citation type="submission" date="2020-01" db="EMBL/GenBank/DDBJ databases">
        <authorList>
            <person name="Meier V. D."/>
            <person name="Meier V D."/>
        </authorList>
    </citation>
    <scope>NUCLEOTIDE SEQUENCE</scope>
    <source>
        <strain evidence="2">HLG_WM_MAG_04</strain>
    </source>
</reference>
<gene>
    <name evidence="2" type="ORF">HELGO_WM1823</name>
</gene>
<evidence type="ECO:0000313" key="2">
    <source>
        <dbReference type="EMBL" id="CAA6821953.1"/>
    </source>
</evidence>
<dbReference type="Pfam" id="PF09601">
    <property type="entry name" value="DUF2459"/>
    <property type="match status" value="1"/>
</dbReference>
<evidence type="ECO:0000256" key="1">
    <source>
        <dbReference type="SAM" id="Phobius"/>
    </source>
</evidence>
<feature type="transmembrane region" description="Helical" evidence="1">
    <location>
        <begin position="7"/>
        <end position="29"/>
    </location>
</feature>
<accession>A0A6S6TZR5</accession>
<sequence>MKKLFKSLFYLLFLMLLTVIIYFLTVYTFSLFPKKVPKNEVAKNQTIYLLYDDMHSEIILNIQELNRSLFPEFSNKHKGYLAFGWGDKESYLNTPTWNDLSISTSIKALFSNTPTLMHVSYISNLQRFPNLKTIQLSKVEKKHLQTSILKSFDFNKKRYQGYGKEDFFYTAKGSYNLINTCNTWTGDQLREVNISMSYWTPLSANVTATLP</sequence>
<keyword evidence="1" id="KW-0812">Transmembrane</keyword>
<dbReference type="InterPro" id="IPR011727">
    <property type="entry name" value="CHP02117"/>
</dbReference>
<protein>
    <recommendedName>
        <fullName evidence="3">DUF2459 domain-containing protein</fullName>
    </recommendedName>
</protein>
<proteinExistence type="predicted"/>
<dbReference type="EMBL" id="CACVAX010000059">
    <property type="protein sequence ID" value="CAA6821953.1"/>
    <property type="molecule type" value="Genomic_DNA"/>
</dbReference>
<keyword evidence="1" id="KW-0472">Membrane</keyword>
<keyword evidence="1" id="KW-1133">Transmembrane helix</keyword>
<dbReference type="AlphaFoldDB" id="A0A6S6TZR5"/>
<organism evidence="2">
    <name type="scientific">uncultured Sulfurovum sp</name>
    <dbReference type="NCBI Taxonomy" id="269237"/>
    <lineage>
        <taxon>Bacteria</taxon>
        <taxon>Pseudomonadati</taxon>
        <taxon>Campylobacterota</taxon>
        <taxon>Epsilonproteobacteria</taxon>
        <taxon>Campylobacterales</taxon>
        <taxon>Sulfurovaceae</taxon>
        <taxon>Sulfurovum</taxon>
        <taxon>environmental samples</taxon>
    </lineage>
</organism>